<evidence type="ECO:0000313" key="2">
    <source>
        <dbReference type="Proteomes" id="UP000230886"/>
    </source>
</evidence>
<name>A0A2A5IXK5_RHOSG</name>
<reference evidence="1 2" key="1">
    <citation type="submission" date="2017-07" db="EMBL/GenBank/DDBJ databases">
        <title>Draft sequence of Rhodococcus enclensis 23b-28.</title>
        <authorList>
            <person name="Besaury L."/>
            <person name="Sancelme M."/>
            <person name="Amato P."/>
            <person name="Lallement A."/>
            <person name="Delort A.-M."/>
        </authorList>
    </citation>
    <scope>NUCLEOTIDE SEQUENCE [LARGE SCALE GENOMIC DNA]</scope>
    <source>
        <strain evidence="1 2">23b-28</strain>
    </source>
</reference>
<dbReference type="AlphaFoldDB" id="A0A2A5IXK5"/>
<dbReference type="Proteomes" id="UP000230886">
    <property type="component" value="Unassembled WGS sequence"/>
</dbReference>
<sequence length="195" mass="21397">MTTPTETSPLLVVYKEIVKADIRKLQATSNDSKTGGGARDLRLPAKTFGPVMRRIFTIDAIGRGGRDIKVANVLYLDAEGTKHTTLLEYWPATSARPAEDRIAKVHASPALGGQIPDTSKGRVFVLFIKFSDGTIRCTYAYEDELKSGIWADEVKNAILDCMMSADNKNSTRSSGFVSVQGYYEFTNGTCYCHAD</sequence>
<gene>
    <name evidence="1" type="ORF">CHR55_33640</name>
</gene>
<proteinExistence type="predicted"/>
<organism evidence="1 2">
    <name type="scientific">Rhodococcus qingshengii</name>
    <dbReference type="NCBI Taxonomy" id="334542"/>
    <lineage>
        <taxon>Bacteria</taxon>
        <taxon>Bacillati</taxon>
        <taxon>Actinomycetota</taxon>
        <taxon>Actinomycetes</taxon>
        <taxon>Mycobacteriales</taxon>
        <taxon>Nocardiaceae</taxon>
        <taxon>Rhodococcus</taxon>
        <taxon>Rhodococcus erythropolis group</taxon>
    </lineage>
</organism>
<comment type="caution">
    <text evidence="1">The sequence shown here is derived from an EMBL/GenBank/DDBJ whole genome shotgun (WGS) entry which is preliminary data.</text>
</comment>
<dbReference type="EMBL" id="NOVD01000098">
    <property type="protein sequence ID" value="PCK21719.1"/>
    <property type="molecule type" value="Genomic_DNA"/>
</dbReference>
<accession>A0A2A5IXK5</accession>
<evidence type="ECO:0000313" key="1">
    <source>
        <dbReference type="EMBL" id="PCK21719.1"/>
    </source>
</evidence>
<dbReference type="RefSeq" id="WP_099699134.1">
    <property type="nucleotide sequence ID" value="NZ_NOVD01000098.1"/>
</dbReference>
<protein>
    <submittedName>
        <fullName evidence="1">Uncharacterized protein</fullName>
    </submittedName>
</protein>